<proteinExistence type="predicted"/>
<keyword evidence="1" id="KW-0472">Membrane</keyword>
<keyword evidence="3" id="KW-1185">Reference proteome</keyword>
<gene>
    <name evidence="2" type="ORF">GCM10009844_44850</name>
</gene>
<name>A0ABP5M411_9ACTN</name>
<sequence>MPDCMLPIGHQSWDFRVIPNALLRGDARKRLRRLVTTGLRRPLGEEVAMGSTSAGIGSSPDERASDKFKLAVLRALRTLILGLAAAFPSAGAGTVVLSTGYWTTFCYACLAALITAVVSLLQNVASFLPDDPT</sequence>
<comment type="caution">
    <text evidence="2">The sequence shown here is derived from an EMBL/GenBank/DDBJ whole genome shotgun (WGS) entry which is preliminary data.</text>
</comment>
<organism evidence="2 3">
    <name type="scientific">Nocardioides koreensis</name>
    <dbReference type="NCBI Taxonomy" id="433651"/>
    <lineage>
        <taxon>Bacteria</taxon>
        <taxon>Bacillati</taxon>
        <taxon>Actinomycetota</taxon>
        <taxon>Actinomycetes</taxon>
        <taxon>Propionibacteriales</taxon>
        <taxon>Nocardioidaceae</taxon>
        <taxon>Nocardioides</taxon>
    </lineage>
</organism>
<evidence type="ECO:0000313" key="3">
    <source>
        <dbReference type="Proteomes" id="UP001501771"/>
    </source>
</evidence>
<keyword evidence="1" id="KW-1133">Transmembrane helix</keyword>
<feature type="transmembrane region" description="Helical" evidence="1">
    <location>
        <begin position="75"/>
        <end position="95"/>
    </location>
</feature>
<accession>A0ABP5M411</accession>
<protein>
    <submittedName>
        <fullName evidence="2">Uncharacterized protein</fullName>
    </submittedName>
</protein>
<evidence type="ECO:0000313" key="2">
    <source>
        <dbReference type="EMBL" id="GAA2156514.1"/>
    </source>
</evidence>
<feature type="transmembrane region" description="Helical" evidence="1">
    <location>
        <begin position="101"/>
        <end position="121"/>
    </location>
</feature>
<dbReference type="EMBL" id="BAAAQR010000020">
    <property type="protein sequence ID" value="GAA2156514.1"/>
    <property type="molecule type" value="Genomic_DNA"/>
</dbReference>
<evidence type="ECO:0000256" key="1">
    <source>
        <dbReference type="SAM" id="Phobius"/>
    </source>
</evidence>
<reference evidence="3" key="1">
    <citation type="journal article" date="2019" name="Int. J. Syst. Evol. Microbiol.">
        <title>The Global Catalogue of Microorganisms (GCM) 10K type strain sequencing project: providing services to taxonomists for standard genome sequencing and annotation.</title>
        <authorList>
            <consortium name="The Broad Institute Genomics Platform"/>
            <consortium name="The Broad Institute Genome Sequencing Center for Infectious Disease"/>
            <person name="Wu L."/>
            <person name="Ma J."/>
        </authorList>
    </citation>
    <scope>NUCLEOTIDE SEQUENCE [LARGE SCALE GENOMIC DNA]</scope>
    <source>
        <strain evidence="3">JCM 16022</strain>
    </source>
</reference>
<keyword evidence="1" id="KW-0812">Transmembrane</keyword>
<dbReference type="Proteomes" id="UP001501771">
    <property type="component" value="Unassembled WGS sequence"/>
</dbReference>